<comment type="caution">
    <text evidence="1">The sequence shown here is derived from an EMBL/GenBank/DDBJ whole genome shotgun (WGS) entry which is preliminary data.</text>
</comment>
<dbReference type="EMBL" id="CAJOBA010000028">
    <property type="protein sequence ID" value="CAF3496103.1"/>
    <property type="molecule type" value="Genomic_DNA"/>
</dbReference>
<dbReference type="Proteomes" id="UP000677228">
    <property type="component" value="Unassembled WGS sequence"/>
</dbReference>
<gene>
    <name evidence="1" type="ORF">OVA965_LOCUS247</name>
    <name evidence="2" type="ORF">TMI583_LOCUS247</name>
</gene>
<evidence type="ECO:0000313" key="2">
    <source>
        <dbReference type="EMBL" id="CAF3496103.1"/>
    </source>
</evidence>
<dbReference type="AlphaFoldDB" id="A0A8S2CQS7"/>
<protein>
    <submittedName>
        <fullName evidence="1">Uncharacterized protein</fullName>
    </submittedName>
</protein>
<organism evidence="1 3">
    <name type="scientific">Didymodactylos carnosus</name>
    <dbReference type="NCBI Taxonomy" id="1234261"/>
    <lineage>
        <taxon>Eukaryota</taxon>
        <taxon>Metazoa</taxon>
        <taxon>Spiralia</taxon>
        <taxon>Gnathifera</taxon>
        <taxon>Rotifera</taxon>
        <taxon>Eurotatoria</taxon>
        <taxon>Bdelloidea</taxon>
        <taxon>Philodinida</taxon>
        <taxon>Philodinidae</taxon>
        <taxon>Didymodactylos</taxon>
    </lineage>
</organism>
<dbReference type="EMBL" id="CAJNOK010000028">
    <property type="protein sequence ID" value="CAF0723725.1"/>
    <property type="molecule type" value="Genomic_DNA"/>
</dbReference>
<proteinExistence type="predicted"/>
<sequence length="89" mass="9519">MGWGENTLSPELPEDIALTNVIFTQAKSDDQPAVRIVLVFSKNNKTARASMLLQIAPDPASQAQLSAFAQEYAKVAGEEAVPFPPSTST</sequence>
<reference evidence="1" key="1">
    <citation type="submission" date="2021-02" db="EMBL/GenBank/DDBJ databases">
        <authorList>
            <person name="Nowell W R."/>
        </authorList>
    </citation>
    <scope>NUCLEOTIDE SEQUENCE</scope>
</reference>
<accession>A0A8S2CQS7</accession>
<name>A0A8S2CQS7_9BILA</name>
<evidence type="ECO:0000313" key="1">
    <source>
        <dbReference type="EMBL" id="CAF0723725.1"/>
    </source>
</evidence>
<dbReference type="Proteomes" id="UP000682733">
    <property type="component" value="Unassembled WGS sequence"/>
</dbReference>
<evidence type="ECO:0000313" key="3">
    <source>
        <dbReference type="Proteomes" id="UP000677228"/>
    </source>
</evidence>